<organism evidence="2 3">
    <name type="scientific">Emiliania huxleyi (strain CCMP1516)</name>
    <dbReference type="NCBI Taxonomy" id="280463"/>
    <lineage>
        <taxon>Eukaryota</taxon>
        <taxon>Haptista</taxon>
        <taxon>Haptophyta</taxon>
        <taxon>Prymnesiophyceae</taxon>
        <taxon>Isochrysidales</taxon>
        <taxon>Noelaerhabdaceae</taxon>
        <taxon>Emiliania</taxon>
    </lineage>
</organism>
<evidence type="ECO:0000313" key="3">
    <source>
        <dbReference type="Proteomes" id="UP000013827"/>
    </source>
</evidence>
<dbReference type="RefSeq" id="XP_005770529.1">
    <property type="nucleotide sequence ID" value="XM_005770472.1"/>
</dbReference>
<dbReference type="HOGENOM" id="CLU_1323923_0_0_1"/>
<protein>
    <submittedName>
        <fullName evidence="2">Uncharacterized protein</fullName>
    </submittedName>
</protein>
<evidence type="ECO:0000256" key="1">
    <source>
        <dbReference type="SAM" id="MobiDB-lite"/>
    </source>
</evidence>
<feature type="compositionally biased region" description="Basic residues" evidence="1">
    <location>
        <begin position="103"/>
        <end position="112"/>
    </location>
</feature>
<accession>A0A0D3J3L5</accession>
<reference evidence="2" key="2">
    <citation type="submission" date="2024-10" db="UniProtKB">
        <authorList>
            <consortium name="EnsemblProtists"/>
        </authorList>
    </citation>
    <scope>IDENTIFICATION</scope>
</reference>
<reference evidence="3" key="1">
    <citation type="journal article" date="2013" name="Nature">
        <title>Pan genome of the phytoplankton Emiliania underpins its global distribution.</title>
        <authorList>
            <person name="Read B.A."/>
            <person name="Kegel J."/>
            <person name="Klute M.J."/>
            <person name="Kuo A."/>
            <person name="Lefebvre S.C."/>
            <person name="Maumus F."/>
            <person name="Mayer C."/>
            <person name="Miller J."/>
            <person name="Monier A."/>
            <person name="Salamov A."/>
            <person name="Young J."/>
            <person name="Aguilar M."/>
            <person name="Claverie J.M."/>
            <person name="Frickenhaus S."/>
            <person name="Gonzalez K."/>
            <person name="Herman E.K."/>
            <person name="Lin Y.C."/>
            <person name="Napier J."/>
            <person name="Ogata H."/>
            <person name="Sarno A.F."/>
            <person name="Shmutz J."/>
            <person name="Schroeder D."/>
            <person name="de Vargas C."/>
            <person name="Verret F."/>
            <person name="von Dassow P."/>
            <person name="Valentin K."/>
            <person name="Van de Peer Y."/>
            <person name="Wheeler G."/>
            <person name="Dacks J.B."/>
            <person name="Delwiche C.F."/>
            <person name="Dyhrman S.T."/>
            <person name="Glockner G."/>
            <person name="John U."/>
            <person name="Richards T."/>
            <person name="Worden A.Z."/>
            <person name="Zhang X."/>
            <person name="Grigoriev I.V."/>
            <person name="Allen A.E."/>
            <person name="Bidle K."/>
            <person name="Borodovsky M."/>
            <person name="Bowler C."/>
            <person name="Brownlee C."/>
            <person name="Cock J.M."/>
            <person name="Elias M."/>
            <person name="Gladyshev V.N."/>
            <person name="Groth M."/>
            <person name="Guda C."/>
            <person name="Hadaegh A."/>
            <person name="Iglesias-Rodriguez M.D."/>
            <person name="Jenkins J."/>
            <person name="Jones B.M."/>
            <person name="Lawson T."/>
            <person name="Leese F."/>
            <person name="Lindquist E."/>
            <person name="Lobanov A."/>
            <person name="Lomsadze A."/>
            <person name="Malik S.B."/>
            <person name="Marsh M.E."/>
            <person name="Mackinder L."/>
            <person name="Mock T."/>
            <person name="Mueller-Roeber B."/>
            <person name="Pagarete A."/>
            <person name="Parker M."/>
            <person name="Probert I."/>
            <person name="Quesneville H."/>
            <person name="Raines C."/>
            <person name="Rensing S.A."/>
            <person name="Riano-Pachon D.M."/>
            <person name="Richier S."/>
            <person name="Rokitta S."/>
            <person name="Shiraiwa Y."/>
            <person name="Soanes D.M."/>
            <person name="van der Giezen M."/>
            <person name="Wahlund T.M."/>
            <person name="Williams B."/>
            <person name="Wilson W."/>
            <person name="Wolfe G."/>
            <person name="Wurch L.L."/>
        </authorList>
    </citation>
    <scope>NUCLEOTIDE SEQUENCE</scope>
</reference>
<dbReference type="AlphaFoldDB" id="A0A0D3J3L5"/>
<dbReference type="Proteomes" id="UP000013827">
    <property type="component" value="Unassembled WGS sequence"/>
</dbReference>
<evidence type="ECO:0000313" key="2">
    <source>
        <dbReference type="EnsemblProtists" id="EOD18100"/>
    </source>
</evidence>
<sequence>AGQPHGARCCKLRRDGVAAVRLKRGGGRAAPCVVPHPASRPSPRRLPAPQRRPALRAPAARLLGLRRLHDPRLLPRARRRAAARRPAAPRRHSPRRGGGVRLRQPRRRRRRAQAADSRRQGGQPARADRHPRPPARRARPAPRCGVHTPRVRLAVEGARIQLYSAAFGWDRRPPVHRPVGQLCRDGRLLGVGRQKARRGGVRRCEEGG</sequence>
<dbReference type="PaxDb" id="2903-EOD18100"/>
<dbReference type="GeneID" id="19046101"/>
<keyword evidence="3" id="KW-1185">Reference proteome</keyword>
<name>A0A0D3J3L5_EMIH1</name>
<feature type="compositionally biased region" description="Basic residues" evidence="1">
    <location>
        <begin position="75"/>
        <end position="95"/>
    </location>
</feature>
<dbReference type="EnsemblProtists" id="EOD18100">
    <property type="protein sequence ID" value="EOD18100"/>
    <property type="gene ID" value="EMIHUDRAFT_447936"/>
</dbReference>
<proteinExistence type="predicted"/>
<feature type="region of interest" description="Disordered" evidence="1">
    <location>
        <begin position="25"/>
        <end position="146"/>
    </location>
</feature>
<feature type="compositionally biased region" description="Low complexity" evidence="1">
    <location>
        <begin position="47"/>
        <end position="65"/>
    </location>
</feature>
<dbReference type="KEGG" id="ehx:EMIHUDRAFT_447936"/>